<dbReference type="GO" id="GO:0016787">
    <property type="term" value="F:hydrolase activity"/>
    <property type="evidence" value="ECO:0007669"/>
    <property type="project" value="UniProtKB-UniRule"/>
</dbReference>
<dbReference type="STRING" id="1314783.A0A165PNP2"/>
<evidence type="ECO:0000313" key="9">
    <source>
        <dbReference type="Proteomes" id="UP000076727"/>
    </source>
</evidence>
<dbReference type="Pfam" id="PF00580">
    <property type="entry name" value="UvrD-helicase"/>
    <property type="match status" value="1"/>
</dbReference>
<dbReference type="InterPro" id="IPR014017">
    <property type="entry name" value="DNA_helicase_UvrD-like_C"/>
</dbReference>
<organism evidence="8 9">
    <name type="scientific">Daedalea quercina L-15889</name>
    <dbReference type="NCBI Taxonomy" id="1314783"/>
    <lineage>
        <taxon>Eukaryota</taxon>
        <taxon>Fungi</taxon>
        <taxon>Dikarya</taxon>
        <taxon>Basidiomycota</taxon>
        <taxon>Agaricomycotina</taxon>
        <taxon>Agaricomycetes</taxon>
        <taxon>Polyporales</taxon>
        <taxon>Fomitopsis</taxon>
    </lineage>
</organism>
<dbReference type="Pfam" id="PF13361">
    <property type="entry name" value="UvrD_C"/>
    <property type="match status" value="1"/>
</dbReference>
<dbReference type="InterPro" id="IPR014016">
    <property type="entry name" value="UvrD-like_ATP-bd"/>
</dbReference>
<dbReference type="Proteomes" id="UP000076727">
    <property type="component" value="Unassembled WGS sequence"/>
</dbReference>
<evidence type="ECO:0000256" key="2">
    <source>
        <dbReference type="ARBA" id="ARBA00022801"/>
    </source>
</evidence>
<dbReference type="Gene3D" id="1.25.40.10">
    <property type="entry name" value="Tetratricopeptide repeat domain"/>
    <property type="match status" value="1"/>
</dbReference>
<dbReference type="GO" id="GO:0005524">
    <property type="term" value="F:ATP binding"/>
    <property type="evidence" value="ECO:0007669"/>
    <property type="project" value="UniProtKB-UniRule"/>
</dbReference>
<dbReference type="InterPro" id="IPR039904">
    <property type="entry name" value="TRANK1"/>
</dbReference>
<reference evidence="8 9" key="1">
    <citation type="journal article" date="2016" name="Mol. Biol. Evol.">
        <title>Comparative Genomics of Early-Diverging Mushroom-Forming Fungi Provides Insights into the Origins of Lignocellulose Decay Capabilities.</title>
        <authorList>
            <person name="Nagy L.G."/>
            <person name="Riley R."/>
            <person name="Tritt A."/>
            <person name="Adam C."/>
            <person name="Daum C."/>
            <person name="Floudas D."/>
            <person name="Sun H."/>
            <person name="Yadav J.S."/>
            <person name="Pangilinan J."/>
            <person name="Larsson K.H."/>
            <person name="Matsuura K."/>
            <person name="Barry K."/>
            <person name="Labutti K."/>
            <person name="Kuo R."/>
            <person name="Ohm R.A."/>
            <person name="Bhattacharya S.S."/>
            <person name="Shirouzu T."/>
            <person name="Yoshinaga Y."/>
            <person name="Martin F.M."/>
            <person name="Grigoriev I.V."/>
            <person name="Hibbett D.S."/>
        </authorList>
    </citation>
    <scope>NUCLEOTIDE SEQUENCE [LARGE SCALE GENOMIC DNA]</scope>
    <source>
        <strain evidence="8 9">L-15889</strain>
    </source>
</reference>
<feature type="region of interest" description="Disordered" evidence="6">
    <location>
        <begin position="1773"/>
        <end position="1809"/>
    </location>
</feature>
<feature type="compositionally biased region" description="Polar residues" evidence="6">
    <location>
        <begin position="440"/>
        <end position="452"/>
    </location>
</feature>
<keyword evidence="3 5" id="KW-0347">Helicase</keyword>
<feature type="binding site" evidence="5">
    <location>
        <begin position="310"/>
        <end position="317"/>
    </location>
    <ligand>
        <name>ATP</name>
        <dbReference type="ChEBI" id="CHEBI:30616"/>
    </ligand>
</feature>
<evidence type="ECO:0000313" key="8">
    <source>
        <dbReference type="EMBL" id="KZT68439.1"/>
    </source>
</evidence>
<dbReference type="GO" id="GO:0004386">
    <property type="term" value="F:helicase activity"/>
    <property type="evidence" value="ECO:0007669"/>
    <property type="project" value="UniProtKB-UniRule"/>
</dbReference>
<dbReference type="EMBL" id="KV429066">
    <property type="protein sequence ID" value="KZT68439.1"/>
    <property type="molecule type" value="Genomic_DNA"/>
</dbReference>
<evidence type="ECO:0000256" key="4">
    <source>
        <dbReference type="ARBA" id="ARBA00022840"/>
    </source>
</evidence>
<sequence length="2034" mass="232198">MQLICIVNIQYFLHVFRDPHLREAIRRAYVIDGDSTQDASTSHGSTSGTLVQSNVVATETPSAHPFVQPIKAALYFDSVDGFGEWRILISTSAQTDLRRMQKRSAELFRITLKKIKELSQGNFSPDNQKLLNQGAEIPIYEAKMTGDSRLVYQIDCVPEFQMNTVLHIVAIRIFGIYTHAQLSRQPWDTIGNELGRTGKEYKSREVMKACIFRNRPTRVGGRTGTTVLPASWPALAENDDDTAGTLSYALPGSHQDDLEKVSLNDCRRSELEVSTLHLGILADHDVMHVFAVSPQEKEIIEHPRSCYVLGRSGTGKTTTMLFKILGIERSWQACEGALVKPRQLFVTQSRVLAEKVQEFFTELHASLLTADKSPEELKRMASARRFQQDDVMVDKDEEVELGRGDLPRRYSELTDEHFPMFVTFDQLCRLLEAEPTHSVSVQQLSPPQADTEISNDDTVDLPPNDYMEQRRDSFVSYGAFLDSYWAHFPQQVTKHLDPALVFSEIIGSLIKGSEQSLKSKDGYLDRSSYLKLSRRTQATFATQRDQIYDLFLEYLKHKRRRGDYDAADRTRRILNTIQSCGVPGKQVDFLYVDEAQDNMLIDALLLRSLTSNSDIGLFWAGDTAQTISIGSAFRFNDLKAFLHRIDSEASLIHPGRQPTTFQLAVNYRSHAGIVNCAHSVIELITTFWPHAIDRLAPEHGRIEGKKPLFLSEWDEDTMRYEQFLFGDSVSHLEFGAHQCILVRDDAARRKLRSQVGKIGIILTVYESKGLEFDDVLLFNFFADSTVGLSQWRVILNALPNEKTAVSKAPAFDNNRHNGVCRELKFLYVAITRARKNLWIADDSGRCGPMRDYWDAKGHVEHWTPTSSKDVPRLAVSSTPEQWAKTASMLFKNKRYSQAMHSYEQANLPNDRDTAEAYYLREKARTARTKSRTDNSARASAYTKAAEAFRKSAHQTMKEEQKLAHFRIAAECHIQAGDVVRAAQAYLLAQEFTLSANLYRRAGLFDDAVSVIKGHRNSIDPRVVQTIMDVSRLEYLRKRNIKRARALFDSDEDALEYMDDRGLDPARAALLEQLGRFSDAAQVHLDEGRTLEAIPLFLRDRQNPHAHERASYCLLDGLRRRLSFGINPSQVAQLDHVLQELCHILCSQDVVTANLSAAIQDEMFRAIISNDVQQLFKLSEHFRHWHKDNICALRCLDHGFLTMPKLDIASLPVIAESLHHFSAYVDFLRMYASATDLCDNEGMRRLFAFQIASEDFFLVPKDTFLYGRCVRPGPRPGPRYSYRPSDQGALLPKDELNRLLRHALQERLRQKVHDENVLCRRTRAFQVCLHFFTSSKCNRVECPQDHLAAENHNTGSYNLRIRVLLQQILVYNSVHAFENRGEQAQQRVYWLHLLYEALNPPSFKMGTVYSLRPPTIPEYNDGLQIVRHWLFDWLYDITPYSEIGHLVREFLTALLQTTSLGLTFDAGALQYHLPLVQSVSVYRPTEALSRGEEKVYIMQDLERYVRNEHQASLASGILFVNHILTKRLPVDISALCDFLDVLCGRLVVASRLGHRNTMHDVTLPRSWLLRALPSLYELKDKSTNLFELYVTPMADLLEQIYNPVNAEHLLLESRGVRNISSLGFPMRNVFLARICRNVCLLGYNSRYQWLREKIHCTITSLQRPGREFNRVYSHYVNALNWEALAREVRDHSTSGSPFDKMVQLYHAKMGEPRFPPRRSVRRIIYNDVDEILVLLDPDAALGRSPSLNKDAAPFVPPQLHVPAQRDGASIVAADEPAEDEPAEDEPAEDEQEHDLPEADDEEDADATPPVVDLNDESLAFDAPDPAAEQRAREKLDAAQVIAEAYRRYARHRGTQYTTPATVIHLRFVEAYRAVYGSRGSMGTREERYRVLLLVPLPHAMVFLELARNHLYDKKNELKKRLKIVEHLELEEVNNKITQNNEQLKDAIRLIKVLEPRAAVHERQDYEGLRARMREVEQLAGGLPSNVTADWDFYLKTAVAGILSQKPQPTKKPKPELNLMDDDMVDYESIEYADDE</sequence>
<evidence type="ECO:0000256" key="6">
    <source>
        <dbReference type="SAM" id="MobiDB-lite"/>
    </source>
</evidence>
<dbReference type="Gene3D" id="3.40.50.300">
    <property type="entry name" value="P-loop containing nucleotide triphosphate hydrolases"/>
    <property type="match status" value="2"/>
</dbReference>
<keyword evidence="2 5" id="KW-0378">Hydrolase</keyword>
<proteinExistence type="predicted"/>
<gene>
    <name evidence="8" type="ORF">DAEQUDRAFT_671296</name>
</gene>
<feature type="compositionally biased region" description="Acidic residues" evidence="6">
    <location>
        <begin position="1774"/>
        <end position="1804"/>
    </location>
</feature>
<dbReference type="InterPro" id="IPR027417">
    <property type="entry name" value="P-loop_NTPase"/>
</dbReference>
<feature type="domain" description="UvrD-like helicase ATP-binding" evidence="7">
    <location>
        <begin position="289"/>
        <end position="670"/>
    </location>
</feature>
<keyword evidence="4 5" id="KW-0067">ATP-binding</keyword>
<dbReference type="OrthoDB" id="3156807at2759"/>
<evidence type="ECO:0000256" key="3">
    <source>
        <dbReference type="ARBA" id="ARBA00022806"/>
    </source>
</evidence>
<accession>A0A165PNP2</accession>
<protein>
    <recommendedName>
        <fullName evidence="7">UvrD-like helicase ATP-binding domain-containing protein</fullName>
    </recommendedName>
</protein>
<dbReference type="PROSITE" id="PS51198">
    <property type="entry name" value="UVRD_HELICASE_ATP_BIND"/>
    <property type="match status" value="1"/>
</dbReference>
<dbReference type="InterPro" id="IPR011990">
    <property type="entry name" value="TPR-like_helical_dom_sf"/>
</dbReference>
<keyword evidence="1 5" id="KW-0547">Nucleotide-binding</keyword>
<evidence type="ECO:0000256" key="1">
    <source>
        <dbReference type="ARBA" id="ARBA00022741"/>
    </source>
</evidence>
<evidence type="ECO:0000256" key="5">
    <source>
        <dbReference type="PROSITE-ProRule" id="PRU00560"/>
    </source>
</evidence>
<keyword evidence="9" id="KW-1185">Reference proteome</keyword>
<dbReference type="SUPFAM" id="SSF52540">
    <property type="entry name" value="P-loop containing nucleoside triphosphate hydrolases"/>
    <property type="match status" value="1"/>
</dbReference>
<dbReference type="PANTHER" id="PTHR21529:SF4">
    <property type="entry name" value="TPR AND ANKYRIN REPEAT-CONTAINING PROTEIN 1"/>
    <property type="match status" value="1"/>
</dbReference>
<name>A0A165PNP2_9APHY</name>
<feature type="region of interest" description="Disordered" evidence="6">
    <location>
        <begin position="440"/>
        <end position="463"/>
    </location>
</feature>
<dbReference type="PANTHER" id="PTHR21529">
    <property type="entry name" value="MAMMARY TURMOR VIRUS RECEPTOR HOMOLOG 1, 2 MTVR1, 2"/>
    <property type="match status" value="1"/>
</dbReference>
<evidence type="ECO:0000259" key="7">
    <source>
        <dbReference type="PROSITE" id="PS51198"/>
    </source>
</evidence>